<proteinExistence type="predicted"/>
<keyword evidence="2" id="KW-1185">Reference proteome</keyword>
<evidence type="ECO:0000313" key="1">
    <source>
        <dbReference type="EMBL" id="SHF49478.1"/>
    </source>
</evidence>
<dbReference type="Proteomes" id="UP000184518">
    <property type="component" value="Unassembled WGS sequence"/>
</dbReference>
<name>A0A1M5C405_9FLAO</name>
<reference evidence="2" key="1">
    <citation type="submission" date="2016-11" db="EMBL/GenBank/DDBJ databases">
        <authorList>
            <person name="Varghese N."/>
            <person name="Submissions S."/>
        </authorList>
    </citation>
    <scope>NUCLEOTIDE SEQUENCE [LARGE SCALE GENOMIC DNA]</scope>
    <source>
        <strain evidence="2">DSM 27619</strain>
    </source>
</reference>
<accession>A0A1M5C405</accession>
<organism evidence="1 2">
    <name type="scientific">Chryseobacterium arachidis</name>
    <dbReference type="NCBI Taxonomy" id="1416778"/>
    <lineage>
        <taxon>Bacteria</taxon>
        <taxon>Pseudomonadati</taxon>
        <taxon>Bacteroidota</taxon>
        <taxon>Flavobacteriia</taxon>
        <taxon>Flavobacteriales</taxon>
        <taxon>Weeksellaceae</taxon>
        <taxon>Chryseobacterium group</taxon>
        <taxon>Chryseobacterium</taxon>
    </lineage>
</organism>
<dbReference type="OrthoDB" id="1259476at2"/>
<dbReference type="PROSITE" id="PS51257">
    <property type="entry name" value="PROKAR_LIPOPROTEIN"/>
    <property type="match status" value="1"/>
</dbReference>
<dbReference type="AlphaFoldDB" id="A0A1M5C405"/>
<protein>
    <submittedName>
        <fullName evidence="1">Uncharacterized protein</fullName>
    </submittedName>
</protein>
<dbReference type="RefSeq" id="WP_072956892.1">
    <property type="nucleotide sequence ID" value="NZ_FQUT01000004.1"/>
</dbReference>
<sequence length="179" mass="20235">MDTKFLKIFFVLLILSVLQSCPNIGEEVCDGKDASATIPDLITISPLKQIYNQGEEIIYQLTIPSQNNYFGDPVDLYQKTGTSNGWYIASATQLFDGNNITYIKGSKKNGAENWYNVTYNSANGYYELEIKVQLNKAGNYSLFADDRIDFLGSDKCNRNFIYTNIKGKNADNKIEFKVQ</sequence>
<gene>
    <name evidence="1" type="ORF">SAMN05443633_104395</name>
</gene>
<dbReference type="EMBL" id="FQUT01000004">
    <property type="protein sequence ID" value="SHF49478.1"/>
    <property type="molecule type" value="Genomic_DNA"/>
</dbReference>
<evidence type="ECO:0000313" key="2">
    <source>
        <dbReference type="Proteomes" id="UP000184518"/>
    </source>
</evidence>